<sequence length="453" mass="52447">MTLKRRIAVNVSIAFSVIYGISAIFIYISFSTFRKEEFMERLEEKALTTTKLLLEVKDVDTQILKLIDRNTINKLYNEKTLIFDSNYKLIYSSIDDASVKWDVNFLQKIKKHKRVYTIEKEKDVLGVFHIYNNTDYYIIIAAEDKSGMSKLEFLYQILILSFILGTTLVWLTTYFLIRKLLEPLDNFQKIITSISINKLNTQVIESSKSDEISLLAKAFNQMLLRIERSYLAQKEFTSNASHELRTPISRLTLQLENLIQQGGHSEHTLNYLNNMSKDVNQISDLINSLLLLAQINASSFGSTFQQVRVDEIIFQVYEKTIKNFPDFQMNFEIGTTESDLEVKGITSLLEIVFANLFKNAYLYSYDRKINVIIEDSAQHDIQIKLINKGEKLSPEEENKIFNSFVRGTKNQKIQGSGLGLRIAKRILDLHKAKLAYHYDDAAEQHEFIIIFPS</sequence>
<keyword evidence="8 10" id="KW-1133">Transmembrane helix</keyword>
<dbReference type="PROSITE" id="PS50109">
    <property type="entry name" value="HIS_KIN"/>
    <property type="match status" value="1"/>
</dbReference>
<evidence type="ECO:0000256" key="6">
    <source>
        <dbReference type="ARBA" id="ARBA00022692"/>
    </source>
</evidence>
<dbReference type="SMART" id="SM00304">
    <property type="entry name" value="HAMP"/>
    <property type="match status" value="1"/>
</dbReference>
<dbReference type="InterPro" id="IPR003594">
    <property type="entry name" value="HATPase_dom"/>
</dbReference>
<dbReference type="Pfam" id="PF00512">
    <property type="entry name" value="HisKA"/>
    <property type="match status" value="1"/>
</dbReference>
<evidence type="ECO:0000256" key="3">
    <source>
        <dbReference type="ARBA" id="ARBA00012438"/>
    </source>
</evidence>
<feature type="transmembrane region" description="Helical" evidence="10">
    <location>
        <begin position="7"/>
        <end position="30"/>
    </location>
</feature>
<evidence type="ECO:0000256" key="10">
    <source>
        <dbReference type="SAM" id="Phobius"/>
    </source>
</evidence>
<dbReference type="EMBL" id="CP101751">
    <property type="protein sequence ID" value="UUC44612.1"/>
    <property type="molecule type" value="Genomic_DNA"/>
</dbReference>
<comment type="catalytic activity">
    <reaction evidence="1">
        <text>ATP + protein L-histidine = ADP + protein N-phospho-L-histidine.</text>
        <dbReference type="EC" id="2.7.13.3"/>
    </reaction>
</comment>
<protein>
    <recommendedName>
        <fullName evidence="3">histidine kinase</fullName>
        <ecNumber evidence="3">2.7.13.3</ecNumber>
    </recommendedName>
</protein>
<gene>
    <name evidence="13" type="ORF">NOX80_13340</name>
</gene>
<name>A0ABY5ISV2_9FLAO</name>
<evidence type="ECO:0000313" key="14">
    <source>
        <dbReference type="Proteomes" id="UP001059844"/>
    </source>
</evidence>
<evidence type="ECO:0000256" key="2">
    <source>
        <dbReference type="ARBA" id="ARBA00004370"/>
    </source>
</evidence>
<comment type="subcellular location">
    <subcellularLocation>
        <location evidence="2">Membrane</location>
    </subcellularLocation>
</comment>
<evidence type="ECO:0000256" key="5">
    <source>
        <dbReference type="ARBA" id="ARBA00022679"/>
    </source>
</evidence>
<dbReference type="PANTHER" id="PTHR45436">
    <property type="entry name" value="SENSOR HISTIDINE KINASE YKOH"/>
    <property type="match status" value="1"/>
</dbReference>
<keyword evidence="14" id="KW-1185">Reference proteome</keyword>
<evidence type="ECO:0000256" key="9">
    <source>
        <dbReference type="ARBA" id="ARBA00023012"/>
    </source>
</evidence>
<dbReference type="Gene3D" id="3.30.565.10">
    <property type="entry name" value="Histidine kinase-like ATPase, C-terminal domain"/>
    <property type="match status" value="1"/>
</dbReference>
<dbReference type="SMART" id="SM00387">
    <property type="entry name" value="HATPase_c"/>
    <property type="match status" value="1"/>
</dbReference>
<dbReference type="CDD" id="cd06225">
    <property type="entry name" value="HAMP"/>
    <property type="match status" value="1"/>
</dbReference>
<dbReference type="PANTHER" id="PTHR45436:SF5">
    <property type="entry name" value="SENSOR HISTIDINE KINASE TRCS"/>
    <property type="match status" value="1"/>
</dbReference>
<evidence type="ECO:0000256" key="1">
    <source>
        <dbReference type="ARBA" id="ARBA00000085"/>
    </source>
</evidence>
<dbReference type="Gene3D" id="1.10.287.130">
    <property type="match status" value="1"/>
</dbReference>
<evidence type="ECO:0000259" key="11">
    <source>
        <dbReference type="PROSITE" id="PS50109"/>
    </source>
</evidence>
<dbReference type="SMART" id="SM00388">
    <property type="entry name" value="HisKA"/>
    <property type="match status" value="1"/>
</dbReference>
<dbReference type="GO" id="GO:0016301">
    <property type="term" value="F:kinase activity"/>
    <property type="evidence" value="ECO:0007669"/>
    <property type="project" value="UniProtKB-KW"/>
</dbReference>
<keyword evidence="4" id="KW-0597">Phosphoprotein</keyword>
<dbReference type="InterPro" id="IPR050428">
    <property type="entry name" value="TCS_sensor_his_kinase"/>
</dbReference>
<keyword evidence="5" id="KW-0808">Transferase</keyword>
<dbReference type="InterPro" id="IPR005467">
    <property type="entry name" value="His_kinase_dom"/>
</dbReference>
<feature type="transmembrane region" description="Helical" evidence="10">
    <location>
        <begin position="153"/>
        <end position="177"/>
    </location>
</feature>
<dbReference type="SUPFAM" id="SSF47384">
    <property type="entry name" value="Homodimeric domain of signal transducing histidine kinase"/>
    <property type="match status" value="1"/>
</dbReference>
<keyword evidence="10" id="KW-0472">Membrane</keyword>
<evidence type="ECO:0000256" key="4">
    <source>
        <dbReference type="ARBA" id="ARBA00022553"/>
    </source>
</evidence>
<keyword evidence="6 10" id="KW-0812">Transmembrane</keyword>
<dbReference type="Proteomes" id="UP001059844">
    <property type="component" value="Chromosome"/>
</dbReference>
<dbReference type="InterPro" id="IPR036097">
    <property type="entry name" value="HisK_dim/P_sf"/>
</dbReference>
<accession>A0ABY5ISV2</accession>
<keyword evidence="7 13" id="KW-0418">Kinase</keyword>
<dbReference type="InterPro" id="IPR003660">
    <property type="entry name" value="HAMP_dom"/>
</dbReference>
<dbReference type="PROSITE" id="PS50885">
    <property type="entry name" value="HAMP"/>
    <property type="match status" value="1"/>
</dbReference>
<dbReference type="Pfam" id="PF02518">
    <property type="entry name" value="HATPase_c"/>
    <property type="match status" value="1"/>
</dbReference>
<dbReference type="InterPro" id="IPR036890">
    <property type="entry name" value="HATPase_C_sf"/>
</dbReference>
<feature type="domain" description="HAMP" evidence="12">
    <location>
        <begin position="178"/>
        <end position="231"/>
    </location>
</feature>
<evidence type="ECO:0000256" key="7">
    <source>
        <dbReference type="ARBA" id="ARBA00022777"/>
    </source>
</evidence>
<reference evidence="13" key="1">
    <citation type="submission" date="2022-07" db="EMBL/GenBank/DDBJ databases">
        <title>Isolation, identification, and degradation of a PFOSA degrading strain from sewage treatment plant.</title>
        <authorList>
            <person name="Zhang L."/>
            <person name="Huo Y."/>
        </authorList>
    </citation>
    <scope>NUCLEOTIDE SEQUENCE</scope>
    <source>
        <strain evidence="13">C1</strain>
    </source>
</reference>
<feature type="domain" description="Histidine kinase" evidence="11">
    <location>
        <begin position="239"/>
        <end position="453"/>
    </location>
</feature>
<evidence type="ECO:0000313" key="13">
    <source>
        <dbReference type="EMBL" id="UUC44612.1"/>
    </source>
</evidence>
<dbReference type="CDD" id="cd00082">
    <property type="entry name" value="HisKA"/>
    <property type="match status" value="1"/>
</dbReference>
<dbReference type="SUPFAM" id="SSF158472">
    <property type="entry name" value="HAMP domain-like"/>
    <property type="match status" value="1"/>
</dbReference>
<evidence type="ECO:0000256" key="8">
    <source>
        <dbReference type="ARBA" id="ARBA00022989"/>
    </source>
</evidence>
<organism evidence="13 14">
    <name type="scientific">Flavobacterium cerinum</name>
    <dbReference type="NCBI Taxonomy" id="2502784"/>
    <lineage>
        <taxon>Bacteria</taxon>
        <taxon>Pseudomonadati</taxon>
        <taxon>Bacteroidota</taxon>
        <taxon>Flavobacteriia</taxon>
        <taxon>Flavobacteriales</taxon>
        <taxon>Flavobacteriaceae</taxon>
        <taxon>Flavobacterium</taxon>
    </lineage>
</organism>
<dbReference type="Pfam" id="PF00672">
    <property type="entry name" value="HAMP"/>
    <property type="match status" value="1"/>
</dbReference>
<dbReference type="EC" id="2.7.13.3" evidence="3"/>
<keyword evidence="9" id="KW-0902">Two-component regulatory system</keyword>
<dbReference type="RefSeq" id="WP_256550292.1">
    <property type="nucleotide sequence ID" value="NZ_CP101751.1"/>
</dbReference>
<dbReference type="Gene3D" id="6.10.340.10">
    <property type="match status" value="1"/>
</dbReference>
<dbReference type="InterPro" id="IPR003661">
    <property type="entry name" value="HisK_dim/P_dom"/>
</dbReference>
<proteinExistence type="predicted"/>
<evidence type="ECO:0000259" key="12">
    <source>
        <dbReference type="PROSITE" id="PS50885"/>
    </source>
</evidence>
<dbReference type="SUPFAM" id="SSF55874">
    <property type="entry name" value="ATPase domain of HSP90 chaperone/DNA topoisomerase II/histidine kinase"/>
    <property type="match status" value="1"/>
</dbReference>